<dbReference type="Proteomes" id="UP000077266">
    <property type="component" value="Unassembled WGS sequence"/>
</dbReference>
<name>A0A165MF32_EXIGL</name>
<evidence type="ECO:0000256" key="1">
    <source>
        <dbReference type="SAM" id="MobiDB-lite"/>
    </source>
</evidence>
<evidence type="ECO:0000313" key="3">
    <source>
        <dbReference type="Proteomes" id="UP000077266"/>
    </source>
</evidence>
<feature type="region of interest" description="Disordered" evidence="1">
    <location>
        <begin position="1"/>
        <end position="66"/>
    </location>
</feature>
<organism evidence="2 3">
    <name type="scientific">Exidia glandulosa HHB12029</name>
    <dbReference type="NCBI Taxonomy" id="1314781"/>
    <lineage>
        <taxon>Eukaryota</taxon>
        <taxon>Fungi</taxon>
        <taxon>Dikarya</taxon>
        <taxon>Basidiomycota</taxon>
        <taxon>Agaricomycotina</taxon>
        <taxon>Agaricomycetes</taxon>
        <taxon>Auriculariales</taxon>
        <taxon>Exidiaceae</taxon>
        <taxon>Exidia</taxon>
    </lineage>
</organism>
<proteinExistence type="predicted"/>
<dbReference type="EMBL" id="KV425912">
    <property type="protein sequence ID" value="KZV99176.1"/>
    <property type="molecule type" value="Genomic_DNA"/>
</dbReference>
<gene>
    <name evidence="2" type="ORF">EXIGLDRAFT_726242</name>
</gene>
<sequence>MAEPSERTNAGSGSGLTPIRPSDQPERPPAQHSFLPSTSSSTMAPAPQQGSALVRNGTHRSVDRSMWVTTPEPGIWQLLRNNMLPQSPLPGPSSPTNRTTKYKSQTHVMRGTRVTIPTRGRTWDTVLESDPARPISVDVKVEIYGAGIRDSALRARIRVASTERIRLILVRNTLPFSQS</sequence>
<keyword evidence="3" id="KW-1185">Reference proteome</keyword>
<dbReference type="AlphaFoldDB" id="A0A165MF32"/>
<feature type="region of interest" description="Disordered" evidence="1">
    <location>
        <begin position="84"/>
        <end position="107"/>
    </location>
</feature>
<accession>A0A165MF32</accession>
<feature type="compositionally biased region" description="Polar residues" evidence="1">
    <location>
        <begin position="96"/>
        <end position="107"/>
    </location>
</feature>
<protein>
    <submittedName>
        <fullName evidence="2">Uncharacterized protein</fullName>
    </submittedName>
</protein>
<dbReference type="InParanoid" id="A0A165MF32"/>
<evidence type="ECO:0000313" key="2">
    <source>
        <dbReference type="EMBL" id="KZV99176.1"/>
    </source>
</evidence>
<dbReference type="OrthoDB" id="10602366at2759"/>
<reference evidence="2 3" key="1">
    <citation type="journal article" date="2016" name="Mol. Biol. Evol.">
        <title>Comparative Genomics of Early-Diverging Mushroom-Forming Fungi Provides Insights into the Origins of Lignocellulose Decay Capabilities.</title>
        <authorList>
            <person name="Nagy L.G."/>
            <person name="Riley R."/>
            <person name="Tritt A."/>
            <person name="Adam C."/>
            <person name="Daum C."/>
            <person name="Floudas D."/>
            <person name="Sun H."/>
            <person name="Yadav J.S."/>
            <person name="Pangilinan J."/>
            <person name="Larsson K.H."/>
            <person name="Matsuura K."/>
            <person name="Barry K."/>
            <person name="Labutti K."/>
            <person name="Kuo R."/>
            <person name="Ohm R.A."/>
            <person name="Bhattacharya S.S."/>
            <person name="Shirouzu T."/>
            <person name="Yoshinaga Y."/>
            <person name="Martin F.M."/>
            <person name="Grigoriev I.V."/>
            <person name="Hibbett D.S."/>
        </authorList>
    </citation>
    <scope>NUCLEOTIDE SEQUENCE [LARGE SCALE GENOMIC DNA]</scope>
    <source>
        <strain evidence="2 3">HHB12029</strain>
    </source>
</reference>